<proteinExistence type="predicted"/>
<name>A0ABS7NE34_9RHOB</name>
<accession>A0ABS7NE34</accession>
<gene>
    <name evidence="1" type="ORF">KUV26_02780</name>
</gene>
<evidence type="ECO:0000313" key="1">
    <source>
        <dbReference type="EMBL" id="MBY6138351.1"/>
    </source>
</evidence>
<sequence length="62" mass="7187">MTELQTKLRHIRLFELMRQRGMACHTGRNLRVSRLSDEDGEDAALLRTLAARSLTTPHSRRI</sequence>
<dbReference type="RefSeq" id="WP_222507232.1">
    <property type="nucleotide sequence ID" value="NZ_JAHVJA010000001.1"/>
</dbReference>
<organism evidence="1 2">
    <name type="scientific">Leisingera daeponensis</name>
    <dbReference type="NCBI Taxonomy" id="405746"/>
    <lineage>
        <taxon>Bacteria</taxon>
        <taxon>Pseudomonadati</taxon>
        <taxon>Pseudomonadota</taxon>
        <taxon>Alphaproteobacteria</taxon>
        <taxon>Rhodobacterales</taxon>
        <taxon>Roseobacteraceae</taxon>
        <taxon>Leisingera</taxon>
    </lineage>
</organism>
<reference evidence="1 2" key="1">
    <citation type="submission" date="2021-06" db="EMBL/GenBank/DDBJ databases">
        <title>50 bacteria genomes isolated from Dapeng, Shenzhen, China.</title>
        <authorList>
            <person name="Zheng W."/>
            <person name="Yu S."/>
            <person name="Huang Y."/>
        </authorList>
    </citation>
    <scope>NUCLEOTIDE SEQUENCE [LARGE SCALE GENOMIC DNA]</scope>
    <source>
        <strain evidence="1 2">DP1N14-2</strain>
    </source>
</reference>
<protein>
    <submittedName>
        <fullName evidence="1">Uncharacterized protein</fullName>
    </submittedName>
</protein>
<keyword evidence="2" id="KW-1185">Reference proteome</keyword>
<dbReference type="EMBL" id="JAHVJA010000001">
    <property type="protein sequence ID" value="MBY6138351.1"/>
    <property type="molecule type" value="Genomic_DNA"/>
</dbReference>
<dbReference type="Proteomes" id="UP000766629">
    <property type="component" value="Unassembled WGS sequence"/>
</dbReference>
<comment type="caution">
    <text evidence="1">The sequence shown here is derived from an EMBL/GenBank/DDBJ whole genome shotgun (WGS) entry which is preliminary data.</text>
</comment>
<evidence type="ECO:0000313" key="2">
    <source>
        <dbReference type="Proteomes" id="UP000766629"/>
    </source>
</evidence>